<protein>
    <submittedName>
        <fullName evidence="2">Uncharacterized protein</fullName>
    </submittedName>
</protein>
<gene>
    <name evidence="2" type="ORF">LENED_008473</name>
</gene>
<feature type="compositionally biased region" description="Basic and acidic residues" evidence="1">
    <location>
        <begin position="512"/>
        <end position="533"/>
    </location>
</feature>
<evidence type="ECO:0000256" key="1">
    <source>
        <dbReference type="SAM" id="MobiDB-lite"/>
    </source>
</evidence>
<sequence>MRTHNAHDEYLFDHLEAPCRNELAHFPKFLPARWSLSQLCAGLTMPRYSNSVLTTSHFVIGIITATLQVDPALSALLSYTQVRTTEIIQQLFRYTIECNARDLLGESEHAPSTSKYNAMTGSEHAFFTLPLELHTHIFTLACTPNSTKECTAGPSYYTAFYTGIALSLVCKYVRAASAPVRHRAVVIYGWREMLAFERILSNFQTRSRVRYLTLVADELPQDPISLLSEGSYATGSSSALSPLSTSQFCYKTGLERKLLEVIARILRGVGNDLYELEIGFQAIENIKDPLAYLSLTGPGPHSPLFFPCLDTMFYACPPSNALPWGMSSKPTPVINTIFTGSESTTFIPVSPNLTCPRLKELTVVCNDSTSTLPSEILDDQFPEYIPEEGAEENTELREPSTTEETRNSVEASAGLLDAEMNTNKFPSLSRLTLFASTPAQALAALDVEEAAWDVGSNFQIDVCGLRRNITSTAGPENPFETEGSTQSEEFHTVVLRPKARWNERWESLRDVARRQREAKVEEGKSDDDVKSASETELEVFVLKPGEQL</sequence>
<comment type="caution">
    <text evidence="2">The sequence shown here is derived from an EMBL/GenBank/DDBJ whole genome shotgun (WGS) entry which is preliminary data.</text>
</comment>
<proteinExistence type="predicted"/>
<evidence type="ECO:0000313" key="2">
    <source>
        <dbReference type="EMBL" id="GAW06539.1"/>
    </source>
</evidence>
<feature type="region of interest" description="Disordered" evidence="1">
    <location>
        <begin position="512"/>
        <end position="536"/>
    </location>
</feature>
<organism evidence="2 3">
    <name type="scientific">Lentinula edodes</name>
    <name type="common">Shiitake mushroom</name>
    <name type="synonym">Lentinus edodes</name>
    <dbReference type="NCBI Taxonomy" id="5353"/>
    <lineage>
        <taxon>Eukaryota</taxon>
        <taxon>Fungi</taxon>
        <taxon>Dikarya</taxon>
        <taxon>Basidiomycota</taxon>
        <taxon>Agaricomycotina</taxon>
        <taxon>Agaricomycetes</taxon>
        <taxon>Agaricomycetidae</taxon>
        <taxon>Agaricales</taxon>
        <taxon>Marasmiineae</taxon>
        <taxon>Omphalotaceae</taxon>
        <taxon>Lentinula</taxon>
    </lineage>
</organism>
<evidence type="ECO:0000313" key="3">
    <source>
        <dbReference type="Proteomes" id="UP000188533"/>
    </source>
</evidence>
<accession>A0A1Q3EHA6</accession>
<name>A0A1Q3EHA6_LENED</name>
<dbReference type="Proteomes" id="UP000188533">
    <property type="component" value="Unassembled WGS sequence"/>
</dbReference>
<reference evidence="2 3" key="2">
    <citation type="submission" date="2017-02" db="EMBL/GenBank/DDBJ databases">
        <title>A genome survey and senescence transcriptome analysis in Lentinula edodes.</title>
        <authorList>
            <person name="Sakamoto Y."/>
            <person name="Nakade K."/>
            <person name="Sato S."/>
            <person name="Yoshida Y."/>
            <person name="Miyazaki K."/>
            <person name="Natsume S."/>
            <person name="Konno N."/>
        </authorList>
    </citation>
    <scope>NUCLEOTIDE SEQUENCE [LARGE SCALE GENOMIC DNA]</scope>
    <source>
        <strain evidence="2 3">NBRC 111202</strain>
    </source>
</reference>
<dbReference type="EMBL" id="BDGU01000325">
    <property type="protein sequence ID" value="GAW06539.1"/>
    <property type="molecule type" value="Genomic_DNA"/>
</dbReference>
<keyword evidence="3" id="KW-1185">Reference proteome</keyword>
<reference evidence="2 3" key="1">
    <citation type="submission" date="2016-08" db="EMBL/GenBank/DDBJ databases">
        <authorList>
            <consortium name="Lentinula edodes genome sequencing consortium"/>
            <person name="Sakamoto Y."/>
            <person name="Nakade K."/>
            <person name="Sato S."/>
            <person name="Yoshida Y."/>
            <person name="Miyazaki K."/>
            <person name="Natsume S."/>
            <person name="Konno N."/>
        </authorList>
    </citation>
    <scope>NUCLEOTIDE SEQUENCE [LARGE SCALE GENOMIC DNA]</scope>
    <source>
        <strain evidence="2 3">NBRC 111202</strain>
    </source>
</reference>
<dbReference type="AlphaFoldDB" id="A0A1Q3EHA6"/>